<protein>
    <submittedName>
        <fullName evidence="2">Retrovirus-related Pol polyprotein from transposon 297</fullName>
    </submittedName>
</protein>
<dbReference type="AlphaFoldDB" id="A0A8X6IZU7"/>
<dbReference type="PANTHER" id="PTHR33327">
    <property type="entry name" value="ENDONUCLEASE"/>
    <property type="match status" value="1"/>
</dbReference>
<dbReference type="Proteomes" id="UP000887013">
    <property type="component" value="Unassembled WGS sequence"/>
</dbReference>
<feature type="compositionally biased region" description="Basic and acidic residues" evidence="1">
    <location>
        <begin position="89"/>
        <end position="102"/>
    </location>
</feature>
<evidence type="ECO:0000256" key="1">
    <source>
        <dbReference type="SAM" id="MobiDB-lite"/>
    </source>
</evidence>
<comment type="caution">
    <text evidence="2">The sequence shown here is derived from an EMBL/GenBank/DDBJ whole genome shotgun (WGS) entry which is preliminary data.</text>
</comment>
<gene>
    <name evidence="2" type="primary">pol_3429</name>
    <name evidence="2" type="ORF">NPIL_608771</name>
</gene>
<proteinExistence type="predicted"/>
<evidence type="ECO:0000313" key="3">
    <source>
        <dbReference type="Proteomes" id="UP000887013"/>
    </source>
</evidence>
<keyword evidence="3" id="KW-1185">Reference proteome</keyword>
<evidence type="ECO:0000313" key="2">
    <source>
        <dbReference type="EMBL" id="GFS67367.1"/>
    </source>
</evidence>
<organism evidence="2 3">
    <name type="scientific">Nephila pilipes</name>
    <name type="common">Giant wood spider</name>
    <name type="synonym">Nephila maculata</name>
    <dbReference type="NCBI Taxonomy" id="299642"/>
    <lineage>
        <taxon>Eukaryota</taxon>
        <taxon>Metazoa</taxon>
        <taxon>Ecdysozoa</taxon>
        <taxon>Arthropoda</taxon>
        <taxon>Chelicerata</taxon>
        <taxon>Arachnida</taxon>
        <taxon>Araneae</taxon>
        <taxon>Araneomorphae</taxon>
        <taxon>Entelegynae</taxon>
        <taxon>Araneoidea</taxon>
        <taxon>Nephilidae</taxon>
        <taxon>Nephila</taxon>
    </lineage>
</organism>
<dbReference type="PANTHER" id="PTHR33327:SF3">
    <property type="entry name" value="RNA-DIRECTED DNA POLYMERASE"/>
    <property type="match status" value="1"/>
</dbReference>
<accession>A0A8X6IZU7</accession>
<dbReference type="EMBL" id="BMAW01000086">
    <property type="protein sequence ID" value="GFS67367.1"/>
    <property type="molecule type" value="Genomic_DNA"/>
</dbReference>
<dbReference type="OrthoDB" id="8122554at2759"/>
<reference evidence="2" key="1">
    <citation type="submission" date="2020-08" db="EMBL/GenBank/DDBJ databases">
        <title>Multicomponent nature underlies the extraordinary mechanical properties of spider dragline silk.</title>
        <authorList>
            <person name="Kono N."/>
            <person name="Nakamura H."/>
            <person name="Mori M."/>
            <person name="Yoshida Y."/>
            <person name="Ohtoshi R."/>
            <person name="Malay A.D."/>
            <person name="Moran D.A.P."/>
            <person name="Tomita M."/>
            <person name="Numata K."/>
            <person name="Arakawa K."/>
        </authorList>
    </citation>
    <scope>NUCLEOTIDE SEQUENCE</scope>
</reference>
<sequence>MQLGDRKPSRFLLEMRSTAGNRMPEELLKSLFLQRLPTHLQQILAIFNDQLEKLAEMVDGIMAPAGHTSSIDAENQELKTMLIDISSRLESREHSTSHGPERRFRHRSASRNSVPLIETSKHRPPASLQLFAARGTVISTYGQRLLTLDFGFRKVFRWPFIIAEVSQPTIGANFLRHYGLTVDIRHECLVDSLTKLQTQGTVQQCQF</sequence>
<name>A0A8X6IZU7_NEPPI</name>
<feature type="region of interest" description="Disordered" evidence="1">
    <location>
        <begin position="89"/>
        <end position="111"/>
    </location>
</feature>